<proteinExistence type="predicted"/>
<gene>
    <name evidence="1" type="ORF">HMPREF9145_1012</name>
</gene>
<dbReference type="AlphaFoldDB" id="U2MKH3"/>
<name>U2MKH3_9BACT</name>
<organism evidence="1 2">
    <name type="scientific">Segatella salivae F0493</name>
    <dbReference type="NCBI Taxonomy" id="1395125"/>
    <lineage>
        <taxon>Bacteria</taxon>
        <taxon>Pseudomonadati</taxon>
        <taxon>Bacteroidota</taxon>
        <taxon>Bacteroidia</taxon>
        <taxon>Bacteroidales</taxon>
        <taxon>Prevotellaceae</taxon>
        <taxon>Segatella</taxon>
    </lineage>
</organism>
<sequence length="76" mass="8633">MLTDIRLYDRECLSGTGRAHNPCASEGIDNIDPTPPELALIVVTHRDIGNTYLKWSLLAHLSRPCCNRAKWPYRII</sequence>
<protein>
    <submittedName>
        <fullName evidence="1">Uncharacterized protein</fullName>
    </submittedName>
</protein>
<evidence type="ECO:0000313" key="2">
    <source>
        <dbReference type="Proteomes" id="UP000017023"/>
    </source>
</evidence>
<reference evidence="1 2" key="1">
    <citation type="submission" date="2013-08" db="EMBL/GenBank/DDBJ databases">
        <authorList>
            <person name="Durkin A.S."/>
            <person name="Haft D.R."/>
            <person name="McCorrison J."/>
            <person name="Torralba M."/>
            <person name="Gillis M."/>
            <person name="Haft D.H."/>
            <person name="Methe B."/>
            <person name="Sutton G."/>
            <person name="Nelson K.E."/>
        </authorList>
    </citation>
    <scope>NUCLEOTIDE SEQUENCE [LARGE SCALE GENOMIC DNA]</scope>
    <source>
        <strain evidence="1 2">F0493</strain>
    </source>
</reference>
<evidence type="ECO:0000313" key="1">
    <source>
        <dbReference type="EMBL" id="ERJ99763.1"/>
    </source>
</evidence>
<dbReference type="EMBL" id="AWGW01000025">
    <property type="protein sequence ID" value="ERJ99763.1"/>
    <property type="molecule type" value="Genomic_DNA"/>
</dbReference>
<comment type="caution">
    <text evidence="1">The sequence shown here is derived from an EMBL/GenBank/DDBJ whole genome shotgun (WGS) entry which is preliminary data.</text>
</comment>
<accession>U2MKH3</accession>
<dbReference type="PATRIC" id="fig|1395125.3.peg.1931"/>
<dbReference type="Proteomes" id="UP000017023">
    <property type="component" value="Unassembled WGS sequence"/>
</dbReference>